<dbReference type="RefSeq" id="XP_002783094.1">
    <property type="nucleotide sequence ID" value="XM_002783048.1"/>
</dbReference>
<organism evidence="2">
    <name type="scientific">Perkinsus marinus (strain ATCC 50983 / TXsc)</name>
    <dbReference type="NCBI Taxonomy" id="423536"/>
    <lineage>
        <taxon>Eukaryota</taxon>
        <taxon>Sar</taxon>
        <taxon>Alveolata</taxon>
        <taxon>Perkinsozoa</taxon>
        <taxon>Perkinsea</taxon>
        <taxon>Perkinsida</taxon>
        <taxon>Perkinsidae</taxon>
        <taxon>Perkinsus</taxon>
    </lineage>
</organism>
<protein>
    <submittedName>
        <fullName evidence="1">Uncharacterized protein</fullName>
    </submittedName>
</protein>
<dbReference type="GeneID" id="9061709"/>
<feature type="non-terminal residue" evidence="1">
    <location>
        <position position="106"/>
    </location>
</feature>
<keyword evidence="2" id="KW-1185">Reference proteome</keyword>
<name>C5KKV4_PERM5</name>
<reference evidence="1 2" key="1">
    <citation type="submission" date="2008-07" db="EMBL/GenBank/DDBJ databases">
        <authorList>
            <person name="El-Sayed N."/>
            <person name="Caler E."/>
            <person name="Inman J."/>
            <person name="Amedeo P."/>
            <person name="Hass B."/>
            <person name="Wortman J."/>
        </authorList>
    </citation>
    <scope>NUCLEOTIDE SEQUENCE [LARGE SCALE GENOMIC DNA]</scope>
    <source>
        <strain evidence="2">ATCC 50983 / TXsc</strain>
    </source>
</reference>
<dbReference type="AlphaFoldDB" id="C5KKV4"/>
<dbReference type="InParanoid" id="C5KKV4"/>
<dbReference type="Proteomes" id="UP000007800">
    <property type="component" value="Unassembled WGS sequence"/>
</dbReference>
<sequence length="106" mass="11807">RWEFRWQGMFKRPVPPSVQFGAEIDFDLPEFGLATRTAVRIVLSVATGISSAKGYPLDCNYDGASTPAPDKNGIPQDKFHFLFPVYCADTILCNEPDDPNLPNICQ</sequence>
<evidence type="ECO:0000313" key="2">
    <source>
        <dbReference type="Proteomes" id="UP000007800"/>
    </source>
</evidence>
<dbReference type="EMBL" id="GG673776">
    <property type="protein sequence ID" value="EER14890.1"/>
    <property type="molecule type" value="Genomic_DNA"/>
</dbReference>
<gene>
    <name evidence="1" type="ORF">Pmar_PMAR020178</name>
</gene>
<proteinExistence type="predicted"/>
<feature type="non-terminal residue" evidence="1">
    <location>
        <position position="1"/>
    </location>
</feature>
<evidence type="ECO:0000313" key="1">
    <source>
        <dbReference type="EMBL" id="EER14890.1"/>
    </source>
</evidence>
<accession>C5KKV4</accession>